<proteinExistence type="predicted"/>
<evidence type="ECO:0000259" key="1">
    <source>
        <dbReference type="PROSITE" id="PS51186"/>
    </source>
</evidence>
<dbReference type="Gene3D" id="3.40.630.30">
    <property type="match status" value="1"/>
</dbReference>
<dbReference type="EC" id="2.-.-.-" evidence="2"/>
<feature type="domain" description="N-acetyltransferase" evidence="1">
    <location>
        <begin position="19"/>
        <end position="183"/>
    </location>
</feature>
<dbReference type="Proteomes" id="UP001183410">
    <property type="component" value="Unassembled WGS sequence"/>
</dbReference>
<gene>
    <name evidence="2" type="ORF">RM844_08085</name>
</gene>
<dbReference type="Pfam" id="PF13302">
    <property type="entry name" value="Acetyltransf_3"/>
    <property type="match status" value="1"/>
</dbReference>
<name>A0ABU2JMN7_9ACTN</name>
<organism evidence="2 3">
    <name type="scientific">Streptomyces chisholmiae</name>
    <dbReference type="NCBI Taxonomy" id="3075540"/>
    <lineage>
        <taxon>Bacteria</taxon>
        <taxon>Bacillati</taxon>
        <taxon>Actinomycetota</taxon>
        <taxon>Actinomycetes</taxon>
        <taxon>Kitasatosporales</taxon>
        <taxon>Streptomycetaceae</taxon>
        <taxon>Streptomyces</taxon>
    </lineage>
</organism>
<evidence type="ECO:0000313" key="2">
    <source>
        <dbReference type="EMBL" id="MDT0266253.1"/>
    </source>
</evidence>
<dbReference type="PROSITE" id="PS51186">
    <property type="entry name" value="GNAT"/>
    <property type="match status" value="1"/>
</dbReference>
<accession>A0ABU2JMN7</accession>
<dbReference type="InterPro" id="IPR016181">
    <property type="entry name" value="Acyl_CoA_acyltransferase"/>
</dbReference>
<dbReference type="PANTHER" id="PTHR43415:SF3">
    <property type="entry name" value="GNAT-FAMILY ACETYLTRANSFERASE"/>
    <property type="match status" value="1"/>
</dbReference>
<reference evidence="3" key="1">
    <citation type="submission" date="2023-07" db="EMBL/GenBank/DDBJ databases">
        <title>30 novel species of actinomycetes from the DSMZ collection.</title>
        <authorList>
            <person name="Nouioui I."/>
        </authorList>
    </citation>
    <scope>NUCLEOTIDE SEQUENCE [LARGE SCALE GENOMIC DNA]</scope>
    <source>
        <strain evidence="3">DSM 44915</strain>
    </source>
</reference>
<protein>
    <submittedName>
        <fullName evidence="2">GNAT family protein</fullName>
        <ecNumber evidence="2">2.-.-.-</ecNumber>
    </submittedName>
</protein>
<dbReference type="PANTHER" id="PTHR43415">
    <property type="entry name" value="SPERMIDINE N(1)-ACETYLTRANSFERASE"/>
    <property type="match status" value="1"/>
</dbReference>
<keyword evidence="2" id="KW-0808">Transferase</keyword>
<keyword evidence="3" id="KW-1185">Reference proteome</keyword>
<dbReference type="GO" id="GO:0016740">
    <property type="term" value="F:transferase activity"/>
    <property type="evidence" value="ECO:0007669"/>
    <property type="project" value="UniProtKB-KW"/>
</dbReference>
<sequence>MDNSPSSSVGYPPLTGELVRLRAMEAGDVESLWRWNHDPEVTRWLNADVPQSLASAERRFAERPRNSFETTLLMIERRADQRLIGVTGLRDASPIDGRAELDIYLGEKDCWGQGYGTDAVRTLCRWGFDQLRLHSIALWVVVENAAAVRAYEKAGFQRDGRHRECFRGVGRFHDMYLMSVLEGELR</sequence>
<comment type="caution">
    <text evidence="2">The sequence shown here is derived from an EMBL/GenBank/DDBJ whole genome shotgun (WGS) entry which is preliminary data.</text>
</comment>
<dbReference type="EMBL" id="JAVREO010000004">
    <property type="protein sequence ID" value="MDT0266253.1"/>
    <property type="molecule type" value="Genomic_DNA"/>
</dbReference>
<evidence type="ECO:0000313" key="3">
    <source>
        <dbReference type="Proteomes" id="UP001183410"/>
    </source>
</evidence>
<dbReference type="SUPFAM" id="SSF55729">
    <property type="entry name" value="Acyl-CoA N-acyltransferases (Nat)"/>
    <property type="match status" value="1"/>
</dbReference>
<dbReference type="RefSeq" id="WP_311666272.1">
    <property type="nucleotide sequence ID" value="NZ_JAVREO010000004.1"/>
</dbReference>
<dbReference type="InterPro" id="IPR000182">
    <property type="entry name" value="GNAT_dom"/>
</dbReference>